<keyword evidence="3" id="KW-0805">Transcription regulation</keyword>
<evidence type="ECO:0000259" key="8">
    <source>
        <dbReference type="PROSITE" id="PS50048"/>
    </source>
</evidence>
<proteinExistence type="predicted"/>
<dbReference type="PROSITE" id="PS00463">
    <property type="entry name" value="ZN2_CY6_FUNGAL_1"/>
    <property type="match status" value="1"/>
</dbReference>
<name>A0A6P8AVZ4_PYRGI</name>
<dbReference type="InterPro" id="IPR021858">
    <property type="entry name" value="Fun_TF"/>
</dbReference>
<sequence>MNMLTMSSPVGMPLAPPQPQLIPWNVQPGLPVADRPASGGDATDKIAPKPCLTCRRRHVRCDKQLPRCHRCVRFGRVCPGYAPSTRGKSQNGSSKRPRLGSSVSDGGVLTVPLTVKTEFGDLGKVDPDLELHRSSTDLSTASMWSILDNQVMSADSPSNAFSVCSSMGDDEDSQWLSVLRNEETTPCRYFVSMVPFSPLIRNLFLLLASYLGPKASESNSPGDVELLRRKSEALEGFIRGIDDGDKSDVMVAATVLLIWVGFHDEELGAFFGSHLFALRELLRARGVPNRSMGDAAIPWHPRPLSIFQEYFEEIYVVLSTLGTTLLRQKEDLTLLFPAPAVAAICGRAERRSWVGCPGELLQVLAAVNKLSAAAPTKPASASAATGPPTPPASDEWIATLFQRLAEFSPRDWANQSDKHHHQQHQQQQQQQQQQQCTPANSCSPAPSPILEDMASSNDDRFHLASAYKGAIYIYACRALGIRSCPQLDGFVNEVVGHLERVSPESPRFGSTMWPAVIAGMESGSTWTRDAVRGLLQRHRATAGPQSLHLGRAEALLERLWAESQAGLGPVSWLDFVYDFELDLIVI</sequence>
<dbReference type="AlphaFoldDB" id="A0A6P8AVZ4"/>
<dbReference type="GO" id="GO:0008270">
    <property type="term" value="F:zinc ion binding"/>
    <property type="evidence" value="ECO:0007669"/>
    <property type="project" value="InterPro"/>
</dbReference>
<dbReference type="GO" id="GO:0005634">
    <property type="term" value="C:nucleus"/>
    <property type="evidence" value="ECO:0007669"/>
    <property type="project" value="UniProtKB-SubCell"/>
</dbReference>
<dbReference type="PANTHER" id="PTHR37534:SF46">
    <property type="entry name" value="ZN(II)2CYS6 TRANSCRIPTION FACTOR (EUROFUNG)"/>
    <property type="match status" value="1"/>
</dbReference>
<evidence type="ECO:0000256" key="3">
    <source>
        <dbReference type="ARBA" id="ARBA00023015"/>
    </source>
</evidence>
<gene>
    <name evidence="10" type="ORF">PgNI_09027</name>
</gene>
<dbReference type="Proteomes" id="UP000515153">
    <property type="component" value="Chromosome V"/>
</dbReference>
<dbReference type="GO" id="GO:0000981">
    <property type="term" value="F:DNA-binding transcription factor activity, RNA polymerase II-specific"/>
    <property type="evidence" value="ECO:0007669"/>
    <property type="project" value="InterPro"/>
</dbReference>
<dbReference type="SMART" id="SM00066">
    <property type="entry name" value="GAL4"/>
    <property type="match status" value="1"/>
</dbReference>
<keyword evidence="4" id="KW-0238">DNA-binding</keyword>
<dbReference type="PROSITE" id="PS50048">
    <property type="entry name" value="ZN2_CY6_FUNGAL_2"/>
    <property type="match status" value="1"/>
</dbReference>
<dbReference type="GO" id="GO:0003677">
    <property type="term" value="F:DNA binding"/>
    <property type="evidence" value="ECO:0007669"/>
    <property type="project" value="UniProtKB-KW"/>
</dbReference>
<evidence type="ECO:0000256" key="6">
    <source>
        <dbReference type="ARBA" id="ARBA00023242"/>
    </source>
</evidence>
<dbReference type="Gene3D" id="4.10.240.10">
    <property type="entry name" value="Zn(2)-C6 fungal-type DNA-binding domain"/>
    <property type="match status" value="1"/>
</dbReference>
<dbReference type="Pfam" id="PF11951">
    <property type="entry name" value="Fungal_trans_2"/>
    <property type="match status" value="1"/>
</dbReference>
<dbReference type="InterPro" id="IPR036864">
    <property type="entry name" value="Zn2-C6_fun-type_DNA-bd_sf"/>
</dbReference>
<dbReference type="GeneID" id="41963925"/>
<evidence type="ECO:0000256" key="4">
    <source>
        <dbReference type="ARBA" id="ARBA00023125"/>
    </source>
</evidence>
<keyword evidence="5" id="KW-0804">Transcription</keyword>
<evidence type="ECO:0000313" key="9">
    <source>
        <dbReference type="Proteomes" id="UP000515153"/>
    </source>
</evidence>
<comment type="subcellular location">
    <subcellularLocation>
        <location evidence="1">Nucleus</location>
    </subcellularLocation>
</comment>
<dbReference type="Pfam" id="PF00172">
    <property type="entry name" value="Zn_clus"/>
    <property type="match status" value="1"/>
</dbReference>
<reference evidence="10" key="2">
    <citation type="submission" date="2019-10" db="EMBL/GenBank/DDBJ databases">
        <authorList>
            <consortium name="NCBI Genome Project"/>
        </authorList>
    </citation>
    <scope>NUCLEOTIDE SEQUENCE</scope>
    <source>
        <strain evidence="10">NI907</strain>
    </source>
</reference>
<evidence type="ECO:0000313" key="10">
    <source>
        <dbReference type="RefSeq" id="XP_030979093.1"/>
    </source>
</evidence>
<dbReference type="RefSeq" id="XP_030979093.1">
    <property type="nucleotide sequence ID" value="XM_031129017.1"/>
</dbReference>
<evidence type="ECO:0000256" key="7">
    <source>
        <dbReference type="SAM" id="MobiDB-lite"/>
    </source>
</evidence>
<dbReference type="InterPro" id="IPR001138">
    <property type="entry name" value="Zn2Cys6_DnaBD"/>
</dbReference>
<reference evidence="9 10" key="1">
    <citation type="journal article" date="2019" name="Mol. Biol. Evol.">
        <title>Blast fungal genomes show frequent chromosomal changes, gene gains and losses, and effector gene turnover.</title>
        <authorList>
            <person name="Gomez Luciano L.B."/>
            <person name="Jason Tsai I."/>
            <person name="Chuma I."/>
            <person name="Tosa Y."/>
            <person name="Chen Y.H."/>
            <person name="Li J.Y."/>
            <person name="Li M.Y."/>
            <person name="Jade Lu M.Y."/>
            <person name="Nakayashiki H."/>
            <person name="Li W.H."/>
        </authorList>
    </citation>
    <scope>NUCLEOTIDE SEQUENCE [LARGE SCALE GENOMIC DNA]</scope>
    <source>
        <strain evidence="9 10">NI907</strain>
    </source>
</reference>
<dbReference type="PANTHER" id="PTHR37534">
    <property type="entry name" value="TRANSCRIPTIONAL ACTIVATOR PROTEIN UGA3"/>
    <property type="match status" value="1"/>
</dbReference>
<reference evidence="10" key="3">
    <citation type="submission" date="2025-08" db="UniProtKB">
        <authorList>
            <consortium name="RefSeq"/>
        </authorList>
    </citation>
    <scope>IDENTIFICATION</scope>
    <source>
        <strain evidence="10">NI907</strain>
    </source>
</reference>
<dbReference type="SUPFAM" id="SSF57701">
    <property type="entry name" value="Zn2/Cys6 DNA-binding domain"/>
    <property type="match status" value="1"/>
</dbReference>
<organism evidence="9 10">
    <name type="scientific">Pyricularia grisea</name>
    <name type="common">Crabgrass-specific blast fungus</name>
    <name type="synonym">Magnaporthe grisea</name>
    <dbReference type="NCBI Taxonomy" id="148305"/>
    <lineage>
        <taxon>Eukaryota</taxon>
        <taxon>Fungi</taxon>
        <taxon>Dikarya</taxon>
        <taxon>Ascomycota</taxon>
        <taxon>Pezizomycotina</taxon>
        <taxon>Sordariomycetes</taxon>
        <taxon>Sordariomycetidae</taxon>
        <taxon>Magnaporthales</taxon>
        <taxon>Pyriculariaceae</taxon>
        <taxon>Pyricularia</taxon>
    </lineage>
</organism>
<feature type="domain" description="Zn(2)-C6 fungal-type" evidence="8">
    <location>
        <begin position="50"/>
        <end position="78"/>
    </location>
</feature>
<accession>A0A6P8AVZ4</accession>
<keyword evidence="2" id="KW-0862">Zinc</keyword>
<feature type="compositionally biased region" description="Low complexity" evidence="7">
    <location>
        <begin position="424"/>
        <end position="435"/>
    </location>
</feature>
<dbReference type="CDD" id="cd00067">
    <property type="entry name" value="GAL4"/>
    <property type="match status" value="1"/>
</dbReference>
<keyword evidence="9" id="KW-1185">Reference proteome</keyword>
<keyword evidence="6" id="KW-0539">Nucleus</keyword>
<feature type="region of interest" description="Disordered" evidence="7">
    <location>
        <begin position="412"/>
        <end position="453"/>
    </location>
</feature>
<evidence type="ECO:0000256" key="2">
    <source>
        <dbReference type="ARBA" id="ARBA00022833"/>
    </source>
</evidence>
<feature type="region of interest" description="Disordered" evidence="7">
    <location>
        <begin position="82"/>
        <end position="105"/>
    </location>
</feature>
<dbReference type="KEGG" id="pgri:PgNI_09027"/>
<protein>
    <recommendedName>
        <fullName evidence="8">Zn(2)-C6 fungal-type domain-containing protein</fullName>
    </recommendedName>
</protein>
<evidence type="ECO:0000256" key="5">
    <source>
        <dbReference type="ARBA" id="ARBA00023163"/>
    </source>
</evidence>
<evidence type="ECO:0000256" key="1">
    <source>
        <dbReference type="ARBA" id="ARBA00004123"/>
    </source>
</evidence>